<evidence type="ECO:0000313" key="7">
    <source>
        <dbReference type="Proteomes" id="UP000516444"/>
    </source>
</evidence>
<accession>A0A7G1PAL8</accession>
<feature type="region of interest" description="Disordered" evidence="4">
    <location>
        <begin position="1"/>
        <end position="29"/>
    </location>
</feature>
<sequence>MSLPREGPPEGPLEGPLEGPSAGPLEGRSAIVTGAGRGLGRAEALELARLGAAVVVNDFGQPGRDGSGDASAAPAEEVAAEIRAAGGRAAAHTGDVADHEQAGALVELAVAEFGQLDILVNNAGILRDRMVFSMSEDDWDSVIRVHLKGHFNTTHFASAHWRARSKAAGAPVYGRIVNTSSEAFLAGSAGQPNYAAAKGGIVGLTTSTALALAKYGVTANVICPRARTRMTADVFAGLGGSAGLGGRGGLGGLGGADAALDPLAPEHVAPLVGYLASPAAARVNGQLLVVHGGMVAVVERPRVAAKFDTKQDAFTYGELDALLTPHYADRPAGETFAAAEVLGLKHE</sequence>
<dbReference type="SUPFAM" id="SSF51735">
    <property type="entry name" value="NAD(P)-binding Rossmann-fold domains"/>
    <property type="match status" value="1"/>
</dbReference>
<name>A0A7G1PAL8_9ACTN</name>
<dbReference type="RefSeq" id="WP_190852859.1">
    <property type="nucleotide sequence ID" value="NZ_AP023440.1"/>
</dbReference>
<dbReference type="InterPro" id="IPR051687">
    <property type="entry name" value="Peroxisomal_Beta-Oxidation"/>
</dbReference>
<dbReference type="GO" id="GO:0016491">
    <property type="term" value="F:oxidoreductase activity"/>
    <property type="evidence" value="ECO:0007669"/>
    <property type="project" value="UniProtKB-KW"/>
</dbReference>
<reference evidence="6 7" key="1">
    <citation type="journal article" date="2014" name="Int. J. Syst. Evol. Microbiol.">
        <title>Complete genome sequence of Corynebacterium casei LMG S-19264T (=DSM 44701T), isolated from a smear-ripened cheese.</title>
        <authorList>
            <consortium name="US DOE Joint Genome Institute (JGI-PGF)"/>
            <person name="Walter F."/>
            <person name="Albersmeier A."/>
            <person name="Kalinowski J."/>
            <person name="Ruckert C."/>
        </authorList>
    </citation>
    <scope>NUCLEOTIDE SEQUENCE [LARGE SCALE GENOMIC DNA]</scope>
    <source>
        <strain evidence="6 7">JCM 4677</strain>
    </source>
</reference>
<evidence type="ECO:0000256" key="1">
    <source>
        <dbReference type="ARBA" id="ARBA00006484"/>
    </source>
</evidence>
<dbReference type="PRINTS" id="PR00081">
    <property type="entry name" value="GDHRDH"/>
</dbReference>
<dbReference type="InterPro" id="IPR057326">
    <property type="entry name" value="KR_dom"/>
</dbReference>
<evidence type="ECO:0000256" key="3">
    <source>
        <dbReference type="RuleBase" id="RU000363"/>
    </source>
</evidence>
<evidence type="ECO:0000313" key="6">
    <source>
        <dbReference type="EMBL" id="BCL31004.1"/>
    </source>
</evidence>
<dbReference type="Pfam" id="PF00106">
    <property type="entry name" value="adh_short"/>
    <property type="match status" value="1"/>
</dbReference>
<dbReference type="InterPro" id="IPR036291">
    <property type="entry name" value="NAD(P)-bd_dom_sf"/>
</dbReference>
<gene>
    <name evidence="6" type="primary">fabG</name>
    <name evidence="6" type="ORF">GCM10017557_58630</name>
</gene>
<dbReference type="Proteomes" id="UP000516444">
    <property type="component" value="Chromosome"/>
</dbReference>
<feature type="domain" description="Ketoreductase" evidence="5">
    <location>
        <begin position="28"/>
        <end position="225"/>
    </location>
</feature>
<dbReference type="InterPro" id="IPR002347">
    <property type="entry name" value="SDR_fam"/>
</dbReference>
<dbReference type="Gene3D" id="3.40.50.720">
    <property type="entry name" value="NAD(P)-binding Rossmann-like Domain"/>
    <property type="match status" value="1"/>
</dbReference>
<dbReference type="EMBL" id="AP023440">
    <property type="protein sequence ID" value="BCL31004.1"/>
    <property type="molecule type" value="Genomic_DNA"/>
</dbReference>
<dbReference type="NCBIfam" id="NF005862">
    <property type="entry name" value="PRK07792.1"/>
    <property type="match status" value="1"/>
</dbReference>
<dbReference type="FunFam" id="3.40.50.720:FF:000084">
    <property type="entry name" value="Short-chain dehydrogenase reductase"/>
    <property type="match status" value="1"/>
</dbReference>
<evidence type="ECO:0000256" key="2">
    <source>
        <dbReference type="ARBA" id="ARBA00023002"/>
    </source>
</evidence>
<keyword evidence="7" id="KW-1185">Reference proteome</keyword>
<dbReference type="PROSITE" id="PS00061">
    <property type="entry name" value="ADH_SHORT"/>
    <property type="match status" value="1"/>
</dbReference>
<dbReference type="PRINTS" id="PR00080">
    <property type="entry name" value="SDRFAMILY"/>
</dbReference>
<dbReference type="SMART" id="SM00822">
    <property type="entry name" value="PKS_KR"/>
    <property type="match status" value="1"/>
</dbReference>
<evidence type="ECO:0000259" key="5">
    <source>
        <dbReference type="SMART" id="SM00822"/>
    </source>
</evidence>
<evidence type="ECO:0000256" key="4">
    <source>
        <dbReference type="SAM" id="MobiDB-lite"/>
    </source>
</evidence>
<dbReference type="PANTHER" id="PTHR45024">
    <property type="entry name" value="DEHYDROGENASES, SHORT CHAIN"/>
    <property type="match status" value="1"/>
</dbReference>
<keyword evidence="2" id="KW-0560">Oxidoreductase</keyword>
<dbReference type="InterPro" id="IPR020904">
    <property type="entry name" value="Sc_DH/Rdtase_CS"/>
</dbReference>
<dbReference type="KEGG" id="sgm:GCM10017557_58630"/>
<protein>
    <submittedName>
        <fullName evidence="6">3-oxoacyl-ACP reductase</fullName>
    </submittedName>
</protein>
<proteinExistence type="inferred from homology"/>
<feature type="compositionally biased region" description="Low complexity" evidence="4">
    <location>
        <begin position="12"/>
        <end position="27"/>
    </location>
</feature>
<organism evidence="6 7">
    <name type="scientific">Streptomyces aurantiacus</name>
    <dbReference type="NCBI Taxonomy" id="47760"/>
    <lineage>
        <taxon>Bacteria</taxon>
        <taxon>Bacillati</taxon>
        <taxon>Actinomycetota</taxon>
        <taxon>Actinomycetes</taxon>
        <taxon>Kitasatosporales</taxon>
        <taxon>Streptomycetaceae</taxon>
        <taxon>Streptomyces</taxon>
        <taxon>Streptomyces aurantiacus group</taxon>
    </lineage>
</organism>
<dbReference type="AlphaFoldDB" id="A0A7G1PAL8"/>
<dbReference type="PANTHER" id="PTHR45024:SF2">
    <property type="entry name" value="SCP2 DOMAIN-CONTAINING PROTEIN"/>
    <property type="match status" value="1"/>
</dbReference>
<comment type="similarity">
    <text evidence="1 3">Belongs to the short-chain dehydrogenases/reductases (SDR) family.</text>
</comment>